<gene>
    <name evidence="1" type="ORF">PoMZ_13733</name>
</gene>
<dbReference type="EMBL" id="CP034210">
    <property type="protein sequence ID" value="QBZ66746.1"/>
    <property type="molecule type" value="Genomic_DNA"/>
</dbReference>
<sequence>MPGRDCSSCATGLGTVTFGHFLACLVGKSALYNLTFAALQS</sequence>
<evidence type="ECO:0000313" key="1">
    <source>
        <dbReference type="EMBL" id="QBZ66746.1"/>
    </source>
</evidence>
<dbReference type="Proteomes" id="UP000294847">
    <property type="component" value="Chromosome 7"/>
</dbReference>
<accession>A0A4P7NY48</accession>
<organism evidence="1 2">
    <name type="scientific">Pyricularia oryzae</name>
    <name type="common">Rice blast fungus</name>
    <name type="synonym">Magnaporthe oryzae</name>
    <dbReference type="NCBI Taxonomy" id="318829"/>
    <lineage>
        <taxon>Eukaryota</taxon>
        <taxon>Fungi</taxon>
        <taxon>Dikarya</taxon>
        <taxon>Ascomycota</taxon>
        <taxon>Pezizomycotina</taxon>
        <taxon>Sordariomycetes</taxon>
        <taxon>Sordariomycetidae</taxon>
        <taxon>Magnaporthales</taxon>
        <taxon>Pyriculariaceae</taxon>
        <taxon>Pyricularia</taxon>
    </lineage>
</organism>
<name>A0A4P7NY48_PYROR</name>
<evidence type="ECO:0000313" key="2">
    <source>
        <dbReference type="Proteomes" id="UP000294847"/>
    </source>
</evidence>
<dbReference type="AlphaFoldDB" id="A0A4P7NY48"/>
<reference evidence="1 2" key="1">
    <citation type="journal article" date="2019" name="Mol. Biol. Evol.">
        <title>Blast fungal genomes show frequent chromosomal changes, gene gains and losses, and effector gene turnover.</title>
        <authorList>
            <person name="Gomez Luciano L.B."/>
            <person name="Jason Tsai I."/>
            <person name="Chuma I."/>
            <person name="Tosa Y."/>
            <person name="Chen Y.H."/>
            <person name="Li J.Y."/>
            <person name="Li M.Y."/>
            <person name="Jade Lu M.Y."/>
            <person name="Nakayashiki H."/>
            <person name="Li W.H."/>
        </authorList>
    </citation>
    <scope>NUCLEOTIDE SEQUENCE [LARGE SCALE GENOMIC DNA]</scope>
    <source>
        <strain evidence="1">MZ5-1-6</strain>
    </source>
</reference>
<protein>
    <submittedName>
        <fullName evidence="1">Uncharacterized protein</fullName>
    </submittedName>
</protein>
<proteinExistence type="predicted"/>